<keyword evidence="2" id="KW-1185">Reference proteome</keyword>
<dbReference type="RefSeq" id="WP_113608131.1">
    <property type="nucleotide sequence ID" value="NZ_POAF01000013.1"/>
</dbReference>
<comment type="caution">
    <text evidence="1">The sequence shown here is derived from an EMBL/GenBank/DDBJ whole genome shotgun (WGS) entry which is preliminary data.</text>
</comment>
<dbReference type="Proteomes" id="UP000252167">
    <property type="component" value="Unassembled WGS sequence"/>
</dbReference>
<dbReference type="EMBL" id="POAF01000013">
    <property type="protein sequence ID" value="RBL98646.1"/>
    <property type="molecule type" value="Genomic_DNA"/>
</dbReference>
<dbReference type="AlphaFoldDB" id="A0A365Y8A4"/>
<evidence type="ECO:0000313" key="1">
    <source>
        <dbReference type="EMBL" id="RBL98646.1"/>
    </source>
</evidence>
<proteinExistence type="predicted"/>
<accession>A0A365Y8A4</accession>
<dbReference type="InterPro" id="IPR018561">
    <property type="entry name" value="AosR"/>
</dbReference>
<dbReference type="Pfam" id="PF09438">
    <property type="entry name" value="DUF2017"/>
    <property type="match status" value="1"/>
</dbReference>
<gene>
    <name evidence="1" type="ORF">C1H84_17315</name>
</gene>
<evidence type="ECO:0000313" key="2">
    <source>
        <dbReference type="Proteomes" id="UP000252167"/>
    </source>
</evidence>
<sequence>MAKAFKYGSRGITGSLHSAERKLLRDLFSDIIHMLEERAEMHRLPEDIDPLYALTGMRPADLKLPPISDPALARLLPDASDDPQVAEEHRRLTESDLIGEKIGRLREAQFLLETDKIVLDPAGARRFAQALNDVRLVLSERLEIRSEADSERISQINDAKDVTTSEEYLGLVYNLVSWVQDTLMHALMNAEY</sequence>
<protein>
    <submittedName>
        <fullName evidence="1">DUF2017 domain-containing protein</fullName>
    </submittedName>
</protein>
<organism evidence="1 2">
    <name type="scientific">Glutamicibacter soli</name>
    <dbReference type="NCBI Taxonomy" id="453836"/>
    <lineage>
        <taxon>Bacteria</taxon>
        <taxon>Bacillati</taxon>
        <taxon>Actinomycetota</taxon>
        <taxon>Actinomycetes</taxon>
        <taxon>Micrococcales</taxon>
        <taxon>Micrococcaceae</taxon>
        <taxon>Glutamicibacter</taxon>
    </lineage>
</organism>
<name>A0A365Y8A4_9MICC</name>
<reference evidence="1 2" key="1">
    <citation type="submission" date="2018-01" db="EMBL/GenBank/DDBJ databases">
        <title>Glutamicibacter soli strain NHPC-3 Whole genome sequence and assembly.</title>
        <authorList>
            <person name="Choudhury P."/>
            <person name="Gupta D."/>
            <person name="Sengupta K."/>
            <person name="Jawed A."/>
            <person name="Sultana N."/>
            <person name="Saha P."/>
        </authorList>
    </citation>
    <scope>NUCLEOTIDE SEQUENCE [LARGE SCALE GENOMIC DNA]</scope>
    <source>
        <strain evidence="1 2">NHPC-3</strain>
    </source>
</reference>